<accession>A0A177AV44</accession>
<protein>
    <submittedName>
        <fullName evidence="1">Uncharacterized protein</fullName>
    </submittedName>
</protein>
<sequence length="143" mass="16875">MPDPIKRIEILRCPTTDILIRDTYSSFNKSPLRLEEYRKLYKIINNDRLIIRRGTQTKAQNIFNFYTTKNLMYLKFAAPILRSFEIMNAKFQSDTADHAKLFWELKVFTQSILSRVSNDIITCETISYRKNPIDIGIDCEQNV</sequence>
<comment type="caution">
    <text evidence="1">The sequence shown here is derived from an EMBL/GenBank/DDBJ whole genome shotgun (WGS) entry which is preliminary data.</text>
</comment>
<reference evidence="1 2" key="1">
    <citation type="submission" date="2016-04" db="EMBL/GenBank/DDBJ databases">
        <title>The genome of Intoshia linei affirms orthonectids as highly simplified spiralians.</title>
        <authorList>
            <person name="Mikhailov K.V."/>
            <person name="Slusarev G.S."/>
            <person name="Nikitin M.A."/>
            <person name="Logacheva M.D."/>
            <person name="Penin A."/>
            <person name="Aleoshin V."/>
            <person name="Panchin Y.V."/>
        </authorList>
    </citation>
    <scope>NUCLEOTIDE SEQUENCE [LARGE SCALE GENOMIC DNA]</scope>
    <source>
        <strain evidence="1">Intl2013</strain>
        <tissue evidence="1">Whole animal</tissue>
    </source>
</reference>
<gene>
    <name evidence="1" type="ORF">A3Q56_06445</name>
</gene>
<dbReference type="Proteomes" id="UP000078046">
    <property type="component" value="Unassembled WGS sequence"/>
</dbReference>
<dbReference type="EMBL" id="LWCA01001122">
    <property type="protein sequence ID" value="OAF65856.1"/>
    <property type="molecule type" value="Genomic_DNA"/>
</dbReference>
<proteinExistence type="predicted"/>
<name>A0A177AV44_9BILA</name>
<evidence type="ECO:0000313" key="1">
    <source>
        <dbReference type="EMBL" id="OAF65856.1"/>
    </source>
</evidence>
<dbReference type="AlphaFoldDB" id="A0A177AV44"/>
<evidence type="ECO:0000313" key="2">
    <source>
        <dbReference type="Proteomes" id="UP000078046"/>
    </source>
</evidence>
<organism evidence="1 2">
    <name type="scientific">Intoshia linei</name>
    <dbReference type="NCBI Taxonomy" id="1819745"/>
    <lineage>
        <taxon>Eukaryota</taxon>
        <taxon>Metazoa</taxon>
        <taxon>Spiralia</taxon>
        <taxon>Lophotrochozoa</taxon>
        <taxon>Mesozoa</taxon>
        <taxon>Orthonectida</taxon>
        <taxon>Rhopaluridae</taxon>
        <taxon>Intoshia</taxon>
    </lineage>
</organism>
<keyword evidence="2" id="KW-1185">Reference proteome</keyword>